<evidence type="ECO:0008006" key="3">
    <source>
        <dbReference type="Google" id="ProtNLM"/>
    </source>
</evidence>
<comment type="caution">
    <text evidence="1">The sequence shown here is derived from an EMBL/GenBank/DDBJ whole genome shotgun (WGS) entry which is preliminary data.</text>
</comment>
<dbReference type="SUPFAM" id="SSF48371">
    <property type="entry name" value="ARM repeat"/>
    <property type="match status" value="1"/>
</dbReference>
<dbReference type="Proteomes" id="UP000584867">
    <property type="component" value="Unassembled WGS sequence"/>
</dbReference>
<proteinExistence type="predicted"/>
<evidence type="ECO:0000313" key="2">
    <source>
        <dbReference type="Proteomes" id="UP000584867"/>
    </source>
</evidence>
<name>A0A7W8EC89_9BACT</name>
<dbReference type="Gene3D" id="1.25.10.10">
    <property type="entry name" value="Leucine-rich Repeat Variant"/>
    <property type="match status" value="1"/>
</dbReference>
<dbReference type="InterPro" id="IPR016024">
    <property type="entry name" value="ARM-type_fold"/>
</dbReference>
<organism evidence="1 2">
    <name type="scientific">Granulicella mallensis</name>
    <dbReference type="NCBI Taxonomy" id="940614"/>
    <lineage>
        <taxon>Bacteria</taxon>
        <taxon>Pseudomonadati</taxon>
        <taxon>Acidobacteriota</taxon>
        <taxon>Terriglobia</taxon>
        <taxon>Terriglobales</taxon>
        <taxon>Acidobacteriaceae</taxon>
        <taxon>Granulicella</taxon>
    </lineage>
</organism>
<dbReference type="RefSeq" id="WP_184260592.1">
    <property type="nucleotide sequence ID" value="NZ_JACHIO010000031.1"/>
</dbReference>
<protein>
    <recommendedName>
        <fullName evidence="3">HEAT repeat domain-containing protein</fullName>
    </recommendedName>
</protein>
<dbReference type="Pfam" id="PF13646">
    <property type="entry name" value="HEAT_2"/>
    <property type="match status" value="1"/>
</dbReference>
<dbReference type="AlphaFoldDB" id="A0A7W8EC89"/>
<sequence length="103" mass="11410">MAFEDDHSLESAINFVEARGAVQVLDALLGEFQQEMDRLAGSLVRLLRAAFSEVRARVVRSLAQRWVPLPEGLKLAEKAISDADPAVRSAAVETLRELHRAEQ</sequence>
<accession>A0A7W8EC89</accession>
<dbReference type="InterPro" id="IPR011989">
    <property type="entry name" value="ARM-like"/>
</dbReference>
<gene>
    <name evidence="1" type="ORF">HDF15_005028</name>
</gene>
<evidence type="ECO:0000313" key="1">
    <source>
        <dbReference type="EMBL" id="MBB5066647.1"/>
    </source>
</evidence>
<dbReference type="EMBL" id="JACHIO010000031">
    <property type="protein sequence ID" value="MBB5066647.1"/>
    <property type="molecule type" value="Genomic_DNA"/>
</dbReference>
<reference evidence="1 2" key="1">
    <citation type="submission" date="2020-08" db="EMBL/GenBank/DDBJ databases">
        <title>Genomic Encyclopedia of Type Strains, Phase IV (KMG-V): Genome sequencing to study the core and pangenomes of soil and plant-associated prokaryotes.</title>
        <authorList>
            <person name="Whitman W."/>
        </authorList>
    </citation>
    <scope>NUCLEOTIDE SEQUENCE [LARGE SCALE GENOMIC DNA]</scope>
    <source>
        <strain evidence="1 2">X5P3</strain>
    </source>
</reference>